<evidence type="ECO:0000313" key="3">
    <source>
        <dbReference type="Proteomes" id="UP000053611"/>
    </source>
</evidence>
<evidence type="ECO:0000256" key="1">
    <source>
        <dbReference type="SAM" id="MobiDB-lite"/>
    </source>
</evidence>
<gene>
    <name evidence="2" type="ORF">CC85DRAFT_300315</name>
</gene>
<accession>A0A0J0XUP3</accession>
<dbReference type="GeneID" id="28985792"/>
<dbReference type="RefSeq" id="XP_018281263.1">
    <property type="nucleotide sequence ID" value="XM_018425189.1"/>
</dbReference>
<name>A0A0J0XUP3_9TREE</name>
<dbReference type="AlphaFoldDB" id="A0A0J0XUP3"/>
<sequence length="321" mass="35228">MRLRYPLPPPPPPGFMDPISPPLPMPHAASSSMPGTVPLSFPPWDGHMYPPGIHGPPFKPYHPLGGGSYSPAGPPPSALGFEPMAPLPMTTSSIEMPPSSPMGPPPVHLSCVPPPPLDELCSSSASPRPHPFVSQTTLFIHCIDDDGQNETENKIAEILERQNIRPLSITLMPAVHPLDRIYPDDHYSWMPKHGHITFEGRMQAEKALSILQVHPYLLGQLHMKMSPFTDPRAPMPCTNVAPRIIRPVDDTAVLKLLTEGQVWDSARSWGSIKKIVVSYDKDGPIKPVIPWKAVIHFWHEDEAAKFESDTNATGLLCGINV</sequence>
<proteinExistence type="predicted"/>
<dbReference type="EMBL" id="KQ087185">
    <property type="protein sequence ID" value="KLT44772.1"/>
    <property type="molecule type" value="Genomic_DNA"/>
</dbReference>
<feature type="compositionally biased region" description="Pro residues" evidence="1">
    <location>
        <begin position="1"/>
        <end position="25"/>
    </location>
</feature>
<keyword evidence="3" id="KW-1185">Reference proteome</keyword>
<dbReference type="Proteomes" id="UP000053611">
    <property type="component" value="Unassembled WGS sequence"/>
</dbReference>
<evidence type="ECO:0000313" key="2">
    <source>
        <dbReference type="EMBL" id="KLT44772.1"/>
    </source>
</evidence>
<protein>
    <submittedName>
        <fullName evidence="2">Uncharacterized protein</fullName>
    </submittedName>
</protein>
<dbReference type="OrthoDB" id="6159137at2759"/>
<reference evidence="2 3" key="1">
    <citation type="submission" date="2015-03" db="EMBL/GenBank/DDBJ databases">
        <title>Genomics and transcriptomics of the oil-accumulating basidiomycete yeast T. oleaginosus allow insights into substrate utilization and the diverse evolutionary trajectories of mating systems in fungi.</title>
        <authorList>
            <consortium name="DOE Joint Genome Institute"/>
            <person name="Kourist R."/>
            <person name="Kracht O."/>
            <person name="Bracharz F."/>
            <person name="Lipzen A."/>
            <person name="Nolan M."/>
            <person name="Ohm R."/>
            <person name="Grigoriev I."/>
            <person name="Sun S."/>
            <person name="Heitman J."/>
            <person name="Bruck T."/>
            <person name="Nowrousian M."/>
        </authorList>
    </citation>
    <scope>NUCLEOTIDE SEQUENCE [LARGE SCALE GENOMIC DNA]</scope>
    <source>
        <strain evidence="2 3">IBC0246</strain>
    </source>
</reference>
<feature type="region of interest" description="Disordered" evidence="1">
    <location>
        <begin position="1"/>
        <end position="29"/>
    </location>
</feature>
<organism evidence="2 3">
    <name type="scientific">Cutaneotrichosporon oleaginosum</name>
    <dbReference type="NCBI Taxonomy" id="879819"/>
    <lineage>
        <taxon>Eukaryota</taxon>
        <taxon>Fungi</taxon>
        <taxon>Dikarya</taxon>
        <taxon>Basidiomycota</taxon>
        <taxon>Agaricomycotina</taxon>
        <taxon>Tremellomycetes</taxon>
        <taxon>Trichosporonales</taxon>
        <taxon>Trichosporonaceae</taxon>
        <taxon>Cutaneotrichosporon</taxon>
    </lineage>
</organism>